<evidence type="ECO:0000256" key="2">
    <source>
        <dbReference type="ARBA" id="ARBA00008779"/>
    </source>
</evidence>
<dbReference type="InterPro" id="IPR017850">
    <property type="entry name" value="Alkaline_phosphatase_core_sf"/>
</dbReference>
<evidence type="ECO:0000313" key="10">
    <source>
        <dbReference type="Proteomes" id="UP001516400"/>
    </source>
</evidence>
<dbReference type="GO" id="GO:0008484">
    <property type="term" value="F:sulfuric ester hydrolase activity"/>
    <property type="evidence" value="ECO:0007669"/>
    <property type="project" value="UniProtKB-ARBA"/>
</dbReference>
<dbReference type="InterPro" id="IPR024607">
    <property type="entry name" value="Sulfatase_CS"/>
</dbReference>
<keyword evidence="7" id="KW-0472">Membrane</keyword>
<accession>A0ABD2MLW4</accession>
<dbReference type="AlphaFoldDB" id="A0ABD2MLW4"/>
<dbReference type="InterPro" id="IPR000917">
    <property type="entry name" value="Sulfatase_N"/>
</dbReference>
<dbReference type="EMBL" id="JABFTP020000001">
    <property type="protein sequence ID" value="KAL3267353.1"/>
    <property type="molecule type" value="Genomic_DNA"/>
</dbReference>
<evidence type="ECO:0000256" key="7">
    <source>
        <dbReference type="SAM" id="Phobius"/>
    </source>
</evidence>
<comment type="caution">
    <text evidence="9">The sequence shown here is derived from an EMBL/GenBank/DDBJ whole genome shotgun (WGS) entry which is preliminary data.</text>
</comment>
<evidence type="ECO:0000256" key="6">
    <source>
        <dbReference type="ARBA" id="ARBA00023180"/>
    </source>
</evidence>
<keyword evidence="7" id="KW-0812">Transmembrane</keyword>
<dbReference type="Proteomes" id="UP001516400">
    <property type="component" value="Unassembled WGS sequence"/>
</dbReference>
<evidence type="ECO:0000256" key="1">
    <source>
        <dbReference type="ARBA" id="ARBA00001913"/>
    </source>
</evidence>
<dbReference type="Pfam" id="PF00884">
    <property type="entry name" value="Sulfatase"/>
    <property type="match status" value="1"/>
</dbReference>
<keyword evidence="10" id="KW-1185">Reference proteome</keyword>
<keyword evidence="6" id="KW-0325">Glycoprotein</keyword>
<evidence type="ECO:0000256" key="5">
    <source>
        <dbReference type="ARBA" id="ARBA00022837"/>
    </source>
</evidence>
<keyword evidence="4" id="KW-0378">Hydrolase</keyword>
<dbReference type="InterPro" id="IPR047115">
    <property type="entry name" value="ARSB"/>
</dbReference>
<gene>
    <name evidence="9" type="ORF">HHI36_011484</name>
</gene>
<name>A0ABD2MLW4_9CUCU</name>
<dbReference type="PANTHER" id="PTHR10342:SF273">
    <property type="entry name" value="RE14504P"/>
    <property type="match status" value="1"/>
</dbReference>
<dbReference type="PANTHER" id="PTHR10342">
    <property type="entry name" value="ARYLSULFATASE"/>
    <property type="match status" value="1"/>
</dbReference>
<organism evidence="9 10">
    <name type="scientific">Cryptolaemus montrouzieri</name>
    <dbReference type="NCBI Taxonomy" id="559131"/>
    <lineage>
        <taxon>Eukaryota</taxon>
        <taxon>Metazoa</taxon>
        <taxon>Ecdysozoa</taxon>
        <taxon>Arthropoda</taxon>
        <taxon>Hexapoda</taxon>
        <taxon>Insecta</taxon>
        <taxon>Pterygota</taxon>
        <taxon>Neoptera</taxon>
        <taxon>Endopterygota</taxon>
        <taxon>Coleoptera</taxon>
        <taxon>Polyphaga</taxon>
        <taxon>Cucujiformia</taxon>
        <taxon>Coccinelloidea</taxon>
        <taxon>Coccinellidae</taxon>
        <taxon>Scymninae</taxon>
        <taxon>Scymnini</taxon>
        <taxon>Cryptolaemus</taxon>
    </lineage>
</organism>
<keyword evidence="5" id="KW-0106">Calcium</keyword>
<keyword evidence="7" id="KW-1133">Transmembrane helix</keyword>
<dbReference type="SUPFAM" id="SSF53649">
    <property type="entry name" value="Alkaline phosphatase-like"/>
    <property type="match status" value="1"/>
</dbReference>
<comment type="similarity">
    <text evidence="2">Belongs to the sulfatase family.</text>
</comment>
<dbReference type="PROSITE" id="PS00523">
    <property type="entry name" value="SULFATASE_1"/>
    <property type="match status" value="1"/>
</dbReference>
<evidence type="ECO:0000313" key="9">
    <source>
        <dbReference type="EMBL" id="KAL3267353.1"/>
    </source>
</evidence>
<comment type="cofactor">
    <cofactor evidence="1">
        <name>Ca(2+)</name>
        <dbReference type="ChEBI" id="CHEBI:29108"/>
    </cofactor>
</comment>
<dbReference type="GO" id="GO:0046872">
    <property type="term" value="F:metal ion binding"/>
    <property type="evidence" value="ECO:0007669"/>
    <property type="project" value="UniProtKB-KW"/>
</dbReference>
<feature type="domain" description="Sulfatase N-terminal" evidence="8">
    <location>
        <begin position="51"/>
        <end position="372"/>
    </location>
</feature>
<reference evidence="9 10" key="1">
    <citation type="journal article" date="2021" name="BMC Biol.">
        <title>Horizontally acquired antibacterial genes associated with adaptive radiation of ladybird beetles.</title>
        <authorList>
            <person name="Li H.S."/>
            <person name="Tang X.F."/>
            <person name="Huang Y.H."/>
            <person name="Xu Z.Y."/>
            <person name="Chen M.L."/>
            <person name="Du X.Y."/>
            <person name="Qiu B.Y."/>
            <person name="Chen P.T."/>
            <person name="Zhang W."/>
            <person name="Slipinski A."/>
            <person name="Escalona H.E."/>
            <person name="Waterhouse R.M."/>
            <person name="Zwick A."/>
            <person name="Pang H."/>
        </authorList>
    </citation>
    <scope>NUCLEOTIDE SEQUENCE [LARGE SCALE GENOMIC DNA]</scope>
    <source>
        <strain evidence="9">SYSU2018</strain>
    </source>
</reference>
<protein>
    <recommendedName>
        <fullName evidence="8">Sulfatase N-terminal domain-containing protein</fullName>
    </recommendedName>
</protein>
<evidence type="ECO:0000259" key="8">
    <source>
        <dbReference type="Pfam" id="PF00884"/>
    </source>
</evidence>
<proteinExistence type="inferred from homology"/>
<keyword evidence="3" id="KW-0479">Metal-binding</keyword>
<dbReference type="CDD" id="cd16029">
    <property type="entry name" value="4-S"/>
    <property type="match status" value="1"/>
</dbReference>
<evidence type="ECO:0000256" key="3">
    <source>
        <dbReference type="ARBA" id="ARBA00022723"/>
    </source>
</evidence>
<sequence length="565" mass="64093">MNRYIVLERNVKQFRRNECFKITIYIFCYVFMLFESSMPIFLNDAQIHGRPNIILIVADDLGWNDVSFHGSGQIPTPNIDSLAYSGVILNKYYVNPICTPSRSALMTGKYPIHTGMQHGVLDGAEPRGLPLTEKILPEYLKELGYRNHIVGKWHLGSYKKTYTPTFRGFDSHLGFWIGHQDYNDHTSESNGTWGLDMRKDMDLAKDLHGKYSTDIFTNRAVKVIDDHDKEKPLFLYVAHAAVHSGNSYNPLPAPDGYISKFSYIKNYTRQRFAGMLAKLDESVGDIVQALSKKQMLENSVIIFTTDNGGPAAGFNMNAASNYPLRGVKDTLWEGGVRGAAFLWSTSLKTPNRVSSQMMHITDWIPTILDAVGGHQNFSTETIDGISMWKSLSEDTASSRNEILHNIDDIIGIVSITKGSWKYVKGESYSGNWSQWYGPSGRRYRYSFRLCKDSKTYKALRLINKHVNRRIAEKMRTDATVDCSINTTDYSDCKPSEKACLFNINLDPCEKYNVAELYPNILAELEETIQRFNATSLPPGNLPRDPRGNPANWDYAWVNFGDFSEL</sequence>
<dbReference type="Gene3D" id="3.40.720.10">
    <property type="entry name" value="Alkaline Phosphatase, subunit A"/>
    <property type="match status" value="1"/>
</dbReference>
<feature type="transmembrane region" description="Helical" evidence="7">
    <location>
        <begin position="22"/>
        <end position="42"/>
    </location>
</feature>
<evidence type="ECO:0000256" key="4">
    <source>
        <dbReference type="ARBA" id="ARBA00022801"/>
    </source>
</evidence>
<dbReference type="Gene3D" id="3.30.1120.10">
    <property type="match status" value="1"/>
</dbReference>